<dbReference type="Gene3D" id="1.20.140.10">
    <property type="entry name" value="Butyryl-CoA Dehydrogenase, subunit A, domain 3"/>
    <property type="match status" value="1"/>
</dbReference>
<dbReference type="InterPro" id="IPR036250">
    <property type="entry name" value="AcylCo_DH-like_C"/>
</dbReference>
<reference evidence="6 7" key="1">
    <citation type="journal article" date="2018" name="ISME J.">
        <title>A methanotrophic archaeon couples anaerobic oxidation of methane to Fe(III) reduction.</title>
        <authorList>
            <person name="Cai C."/>
            <person name="Leu A.O."/>
            <person name="Xie G.J."/>
            <person name="Guo J."/>
            <person name="Feng Y."/>
            <person name="Zhao J.X."/>
            <person name="Tyson G.W."/>
            <person name="Yuan Z."/>
            <person name="Hu S."/>
        </authorList>
    </citation>
    <scope>NUCLEOTIDE SEQUENCE [LARGE SCALE GENOMIC DNA]</scope>
    <source>
        <strain evidence="6">FeB_12</strain>
    </source>
</reference>
<dbReference type="Pfam" id="PF00441">
    <property type="entry name" value="Acyl-CoA_dh_1"/>
    <property type="match status" value="1"/>
</dbReference>
<dbReference type="AlphaFoldDB" id="A0A855X344"/>
<feature type="non-terminal residue" evidence="6">
    <location>
        <position position="1"/>
    </location>
</feature>
<keyword evidence="3" id="KW-0285">Flavoprotein</keyword>
<name>A0A855X344_9BACT</name>
<protein>
    <submittedName>
        <fullName evidence="6">Acyl-CoA dehydrogenase</fullName>
    </submittedName>
</protein>
<evidence type="ECO:0000259" key="5">
    <source>
        <dbReference type="Pfam" id="PF00441"/>
    </source>
</evidence>
<gene>
    <name evidence="6" type="ORF">C3F09_12235</name>
</gene>
<evidence type="ECO:0000256" key="3">
    <source>
        <dbReference type="ARBA" id="ARBA00022630"/>
    </source>
</evidence>
<evidence type="ECO:0000256" key="1">
    <source>
        <dbReference type="ARBA" id="ARBA00001974"/>
    </source>
</evidence>
<feature type="domain" description="Acyl-CoA dehydrogenase/oxidase C-terminal" evidence="5">
    <location>
        <begin position="1"/>
        <end position="97"/>
    </location>
</feature>
<organism evidence="6 7">
    <name type="scientific">candidate division GN15 bacterium</name>
    <dbReference type="NCBI Taxonomy" id="2072418"/>
    <lineage>
        <taxon>Bacteria</taxon>
        <taxon>candidate division GN15</taxon>
    </lineage>
</organism>
<dbReference type="GO" id="GO:0003995">
    <property type="term" value="F:acyl-CoA dehydrogenase activity"/>
    <property type="evidence" value="ECO:0007669"/>
    <property type="project" value="TreeGrafter"/>
</dbReference>
<comment type="cofactor">
    <cofactor evidence="1">
        <name>FAD</name>
        <dbReference type="ChEBI" id="CHEBI:57692"/>
    </cofactor>
</comment>
<dbReference type="Proteomes" id="UP000250918">
    <property type="component" value="Unassembled WGS sequence"/>
</dbReference>
<dbReference type="PANTHER" id="PTHR43884:SF12">
    <property type="entry name" value="ISOVALERYL-COA DEHYDROGENASE, MITOCHONDRIAL-RELATED"/>
    <property type="match status" value="1"/>
</dbReference>
<evidence type="ECO:0000313" key="6">
    <source>
        <dbReference type="EMBL" id="PWB68143.1"/>
    </source>
</evidence>
<evidence type="ECO:0000256" key="4">
    <source>
        <dbReference type="ARBA" id="ARBA00022827"/>
    </source>
</evidence>
<dbReference type="PANTHER" id="PTHR43884">
    <property type="entry name" value="ACYL-COA DEHYDROGENASE"/>
    <property type="match status" value="1"/>
</dbReference>
<dbReference type="SUPFAM" id="SSF47203">
    <property type="entry name" value="Acyl-CoA dehydrogenase C-terminal domain-like"/>
    <property type="match status" value="1"/>
</dbReference>
<comment type="caution">
    <text evidence="6">The sequence shown here is derived from an EMBL/GenBank/DDBJ whole genome shotgun (WGS) entry which is preliminary data.</text>
</comment>
<dbReference type="FunFam" id="1.20.140.10:FF:000004">
    <property type="entry name" value="Acyl-CoA dehydrogenase FadE25"/>
    <property type="match status" value="1"/>
</dbReference>
<dbReference type="InterPro" id="IPR009075">
    <property type="entry name" value="AcylCo_DH/oxidase_C"/>
</dbReference>
<evidence type="ECO:0000256" key="2">
    <source>
        <dbReference type="ARBA" id="ARBA00009347"/>
    </source>
</evidence>
<dbReference type="EMBL" id="PQAP01000214">
    <property type="protein sequence ID" value="PWB68143.1"/>
    <property type="molecule type" value="Genomic_DNA"/>
</dbReference>
<evidence type="ECO:0000313" key="7">
    <source>
        <dbReference type="Proteomes" id="UP000250918"/>
    </source>
</evidence>
<sequence length="104" mass="11679">QAIQWMIADMSVRLEAARCLTYKAATLQDAGQKFTLEASQAKLYASEVARFCIDRAMQIHGGYGFIGEFSPIEKLYRDQRVLEIYEGTSEIQRLVIAGMVIGAR</sequence>
<keyword evidence="4" id="KW-0274">FAD</keyword>
<proteinExistence type="inferred from homology"/>
<accession>A0A855X344</accession>
<comment type="similarity">
    <text evidence="2">Belongs to the acyl-CoA dehydrogenase family.</text>
</comment>